<organism evidence="8 9">
    <name type="scientific">Favolaschia claudopus</name>
    <dbReference type="NCBI Taxonomy" id="2862362"/>
    <lineage>
        <taxon>Eukaryota</taxon>
        <taxon>Fungi</taxon>
        <taxon>Dikarya</taxon>
        <taxon>Basidiomycota</taxon>
        <taxon>Agaricomycotina</taxon>
        <taxon>Agaricomycetes</taxon>
        <taxon>Agaricomycetidae</taxon>
        <taxon>Agaricales</taxon>
        <taxon>Marasmiineae</taxon>
        <taxon>Mycenaceae</taxon>
        <taxon>Favolaschia</taxon>
    </lineage>
</organism>
<dbReference type="GO" id="GO:0006355">
    <property type="term" value="P:regulation of DNA-templated transcription"/>
    <property type="evidence" value="ECO:0007669"/>
    <property type="project" value="InterPro"/>
</dbReference>
<feature type="domain" description="Mating-type protein C-terminal" evidence="7">
    <location>
        <begin position="161"/>
        <end position="246"/>
    </location>
</feature>
<feature type="domain" description="KN homeodomain" evidence="6">
    <location>
        <begin position="87"/>
        <end position="126"/>
    </location>
</feature>
<protein>
    <submittedName>
        <fullName evidence="8">Homeodomain 1</fullName>
    </submittedName>
</protein>
<accession>A0AAW0EFD9</accession>
<reference evidence="8 9" key="1">
    <citation type="journal article" date="2024" name="J Genomics">
        <title>Draft genome sequencing and assembly of Favolaschia claudopus CIRM-BRFM 2984 isolated from oak limbs.</title>
        <authorList>
            <person name="Navarro D."/>
            <person name="Drula E."/>
            <person name="Chaduli D."/>
            <person name="Cazenave R."/>
            <person name="Ahrendt S."/>
            <person name="Wang J."/>
            <person name="Lipzen A."/>
            <person name="Daum C."/>
            <person name="Barry K."/>
            <person name="Grigoriev I.V."/>
            <person name="Favel A."/>
            <person name="Rosso M.N."/>
            <person name="Martin F."/>
        </authorList>
    </citation>
    <scope>NUCLEOTIDE SEQUENCE [LARGE SCALE GENOMIC DNA]</scope>
    <source>
        <strain evidence="8 9">CIRM-BRFM 2984</strain>
    </source>
</reference>
<keyword evidence="3 8" id="KW-0371">Homeobox</keyword>
<dbReference type="Proteomes" id="UP001362999">
    <property type="component" value="Unassembled WGS sequence"/>
</dbReference>
<keyword evidence="2 8" id="KW-0238">DNA-binding</keyword>
<dbReference type="InterPro" id="IPR024441">
    <property type="entry name" value="Homeodomain1_C"/>
</dbReference>
<dbReference type="Pfam" id="PF05920">
    <property type="entry name" value="Homeobox_KN"/>
    <property type="match status" value="1"/>
</dbReference>
<feature type="compositionally biased region" description="Polar residues" evidence="5">
    <location>
        <begin position="57"/>
        <end position="70"/>
    </location>
</feature>
<feature type="compositionally biased region" description="Polar residues" evidence="5">
    <location>
        <begin position="300"/>
        <end position="312"/>
    </location>
</feature>
<evidence type="ECO:0000256" key="5">
    <source>
        <dbReference type="SAM" id="MobiDB-lite"/>
    </source>
</evidence>
<dbReference type="InterPro" id="IPR008422">
    <property type="entry name" value="KN_HD"/>
</dbReference>
<dbReference type="SUPFAM" id="SSF46689">
    <property type="entry name" value="Homeodomain-like"/>
    <property type="match status" value="1"/>
</dbReference>
<dbReference type="Gene3D" id="1.10.10.60">
    <property type="entry name" value="Homeodomain-like"/>
    <property type="match status" value="1"/>
</dbReference>
<evidence type="ECO:0000313" key="9">
    <source>
        <dbReference type="Proteomes" id="UP001362999"/>
    </source>
</evidence>
<dbReference type="Pfam" id="PF12737">
    <property type="entry name" value="Mating_C"/>
    <property type="match status" value="1"/>
</dbReference>
<evidence type="ECO:0000256" key="2">
    <source>
        <dbReference type="ARBA" id="ARBA00023125"/>
    </source>
</evidence>
<sequence length="503" mass="56273">KAAALASLVDDNTIALAHTVASEISILSDSFILRESDVTDTSNKLTQDLKTLGLESEASTSDPQASSPSTLRLDPSLPTYIEPAYKWLLKHLHNPYPKKEIKQRLADEADSTIERISDWFVDVRRRITWTIVLREEFGRNRNDMVDAATRFFRNTPLPEDVHGRFVMIEVLARELYSHKFVASGLSNKLTSAVKDLTPARQEKVRDDRVRQVRAAKQAAKLGIYPSPPHSNRSSPVLDVGRKRAFSETSDGAYFDSRKRSRTDDAYALPSPPSSGASSPNTRKRRLSDDDAPSAKRARTNRSASDPTPVTVTFSGNPDLLADWFSSEPEATPDLFDPAQQLDIQLFNRADYELPEEEPAAYPAQYITQTSSLPPPPPPEPEDFNITLPAEYANAFDIHIPSEPWDQSLTSYDSMSLFNNLIEIHQPAESYLEPFSGRGDSYISRQSVAESFGFEPTTSYETPVAYSAMGKASGHFINDLLDQQHQHQNQKFDEYAFYPSAASY</sequence>
<evidence type="ECO:0000256" key="3">
    <source>
        <dbReference type="ARBA" id="ARBA00023155"/>
    </source>
</evidence>
<gene>
    <name evidence="8" type="ORF">R3P38DRAFT_2822267</name>
</gene>
<keyword evidence="9" id="KW-1185">Reference proteome</keyword>
<comment type="similarity">
    <text evidence="1">Belongs to the TALE/M-ATYP homeobox family.</text>
</comment>
<proteinExistence type="inferred from homology"/>
<evidence type="ECO:0000259" key="7">
    <source>
        <dbReference type="Pfam" id="PF12737"/>
    </source>
</evidence>
<keyword evidence="4" id="KW-0539">Nucleus</keyword>
<comment type="caution">
    <text evidence="8">The sequence shown here is derived from an EMBL/GenBank/DDBJ whole genome shotgun (WGS) entry which is preliminary data.</text>
</comment>
<feature type="region of interest" description="Disordered" evidence="5">
    <location>
        <begin position="250"/>
        <end position="312"/>
    </location>
</feature>
<evidence type="ECO:0000256" key="1">
    <source>
        <dbReference type="ARBA" id="ARBA00005800"/>
    </source>
</evidence>
<evidence type="ECO:0000313" key="8">
    <source>
        <dbReference type="EMBL" id="KAK7064076.1"/>
    </source>
</evidence>
<evidence type="ECO:0000256" key="4">
    <source>
        <dbReference type="ARBA" id="ARBA00023242"/>
    </source>
</evidence>
<dbReference type="AlphaFoldDB" id="A0AAW0EFD9"/>
<feature type="compositionally biased region" description="Basic and acidic residues" evidence="5">
    <location>
        <begin position="255"/>
        <end position="264"/>
    </location>
</feature>
<feature type="region of interest" description="Disordered" evidence="5">
    <location>
        <begin position="216"/>
        <end position="237"/>
    </location>
</feature>
<dbReference type="EMBL" id="JAWWNJ010000001">
    <property type="protein sequence ID" value="KAK7064076.1"/>
    <property type="molecule type" value="Genomic_DNA"/>
</dbReference>
<evidence type="ECO:0000259" key="6">
    <source>
        <dbReference type="Pfam" id="PF05920"/>
    </source>
</evidence>
<dbReference type="GO" id="GO:0003677">
    <property type="term" value="F:DNA binding"/>
    <property type="evidence" value="ECO:0007669"/>
    <property type="project" value="UniProtKB-KW"/>
</dbReference>
<feature type="region of interest" description="Disordered" evidence="5">
    <location>
        <begin position="54"/>
        <end position="73"/>
    </location>
</feature>
<name>A0AAW0EFD9_9AGAR</name>
<dbReference type="InterPro" id="IPR009057">
    <property type="entry name" value="Homeodomain-like_sf"/>
</dbReference>
<feature type="non-terminal residue" evidence="8">
    <location>
        <position position="1"/>
    </location>
</feature>